<evidence type="ECO:0000256" key="14">
    <source>
        <dbReference type="ARBA" id="ARBA00047899"/>
    </source>
</evidence>
<keyword evidence="9" id="KW-0479">Metal-binding</keyword>
<dbReference type="InterPro" id="IPR050629">
    <property type="entry name" value="STE20/SPS1-PAK"/>
</dbReference>
<evidence type="ECO:0000256" key="10">
    <source>
        <dbReference type="ARBA" id="ARBA00022741"/>
    </source>
</evidence>
<comment type="cofactor">
    <cofactor evidence="1">
        <name>Mg(2+)</name>
        <dbReference type="ChEBI" id="CHEBI:18420"/>
    </cofactor>
</comment>
<dbReference type="Pfam" id="PF00069">
    <property type="entry name" value="Pkinase"/>
    <property type="match status" value="1"/>
</dbReference>
<comment type="catalytic activity">
    <reaction evidence="14">
        <text>L-threonyl-[protein] + ATP = O-phospho-L-threonyl-[protein] + ADP + H(+)</text>
        <dbReference type="Rhea" id="RHEA:46608"/>
        <dbReference type="Rhea" id="RHEA-COMP:11060"/>
        <dbReference type="Rhea" id="RHEA-COMP:11605"/>
        <dbReference type="ChEBI" id="CHEBI:15378"/>
        <dbReference type="ChEBI" id="CHEBI:30013"/>
        <dbReference type="ChEBI" id="CHEBI:30616"/>
        <dbReference type="ChEBI" id="CHEBI:61977"/>
        <dbReference type="ChEBI" id="CHEBI:456216"/>
        <dbReference type="EC" id="2.7.11.1"/>
    </reaction>
</comment>
<dbReference type="InterPro" id="IPR011009">
    <property type="entry name" value="Kinase-like_dom_sf"/>
</dbReference>
<comment type="similarity">
    <text evidence="3">Belongs to the protein kinase superfamily. STE Ser/Thr protein kinase family. STE20 subfamily.</text>
</comment>
<keyword evidence="13" id="KW-0460">Magnesium</keyword>
<accession>M9M527</accession>
<dbReference type="AlphaFoldDB" id="M9M527"/>
<evidence type="ECO:0000313" key="19">
    <source>
        <dbReference type="EMBL" id="GAC75585.1"/>
    </source>
</evidence>
<keyword evidence="6" id="KW-0723">Serine/threonine-protein kinase</keyword>
<dbReference type="EC" id="2.7.11.1" evidence="4"/>
<feature type="binding site" evidence="16">
    <location>
        <position position="196"/>
    </location>
    <ligand>
        <name>ATP</name>
        <dbReference type="ChEBI" id="CHEBI:30616"/>
    </ligand>
</feature>
<evidence type="ECO:0000313" key="20">
    <source>
        <dbReference type="Proteomes" id="UP000011976"/>
    </source>
</evidence>
<dbReference type="OrthoDB" id="248923at2759"/>
<dbReference type="Proteomes" id="UP000011976">
    <property type="component" value="Unassembled WGS sequence"/>
</dbReference>
<dbReference type="InterPro" id="IPR017441">
    <property type="entry name" value="Protein_kinase_ATP_BS"/>
</dbReference>
<keyword evidence="5" id="KW-0963">Cytoplasm</keyword>
<dbReference type="STRING" id="1151754.M9M527"/>
<feature type="domain" description="Protein kinase" evidence="18">
    <location>
        <begin position="167"/>
        <end position="417"/>
    </location>
</feature>
<dbReference type="GO" id="GO:0005524">
    <property type="term" value="F:ATP binding"/>
    <property type="evidence" value="ECO:0007669"/>
    <property type="project" value="UniProtKB-UniRule"/>
</dbReference>
<keyword evidence="8" id="KW-0808">Transferase</keyword>
<feature type="region of interest" description="Disordered" evidence="17">
    <location>
        <begin position="1"/>
        <end position="23"/>
    </location>
</feature>
<dbReference type="GO" id="GO:0005737">
    <property type="term" value="C:cytoplasm"/>
    <property type="evidence" value="ECO:0007669"/>
    <property type="project" value="UniProtKB-SubCell"/>
</dbReference>
<dbReference type="PANTHER" id="PTHR48012">
    <property type="entry name" value="STERILE20-LIKE KINASE, ISOFORM B-RELATED"/>
    <property type="match status" value="1"/>
</dbReference>
<dbReference type="SUPFAM" id="SSF56112">
    <property type="entry name" value="Protein kinase-like (PK-like)"/>
    <property type="match status" value="1"/>
</dbReference>
<comment type="subcellular location">
    <subcellularLocation>
        <location evidence="2">Cytoplasm</location>
    </subcellularLocation>
</comment>
<dbReference type="GO" id="GO:0004674">
    <property type="term" value="F:protein serine/threonine kinase activity"/>
    <property type="evidence" value="ECO:0007669"/>
    <property type="project" value="UniProtKB-KW"/>
</dbReference>
<proteinExistence type="inferred from homology"/>
<evidence type="ECO:0000256" key="12">
    <source>
        <dbReference type="ARBA" id="ARBA00022840"/>
    </source>
</evidence>
<evidence type="ECO:0000256" key="7">
    <source>
        <dbReference type="ARBA" id="ARBA00022553"/>
    </source>
</evidence>
<keyword evidence="11 19" id="KW-0418">Kinase</keyword>
<feature type="compositionally biased region" description="Low complexity" evidence="17">
    <location>
        <begin position="70"/>
        <end position="80"/>
    </location>
</feature>
<evidence type="ECO:0000256" key="1">
    <source>
        <dbReference type="ARBA" id="ARBA00001946"/>
    </source>
</evidence>
<dbReference type="GO" id="GO:0046872">
    <property type="term" value="F:metal ion binding"/>
    <property type="evidence" value="ECO:0007669"/>
    <property type="project" value="UniProtKB-KW"/>
</dbReference>
<gene>
    <name evidence="19" type="ORF">PANT_16d00052</name>
</gene>
<organism evidence="19 20">
    <name type="scientific">Pseudozyma antarctica (strain T-34)</name>
    <name type="common">Yeast</name>
    <name type="synonym">Candida antarctica</name>
    <dbReference type="NCBI Taxonomy" id="1151754"/>
    <lineage>
        <taxon>Eukaryota</taxon>
        <taxon>Fungi</taxon>
        <taxon>Dikarya</taxon>
        <taxon>Basidiomycota</taxon>
        <taxon>Ustilaginomycotina</taxon>
        <taxon>Ustilaginomycetes</taxon>
        <taxon>Ustilaginales</taxon>
        <taxon>Ustilaginaceae</taxon>
        <taxon>Moesziomyces</taxon>
    </lineage>
</organism>
<feature type="region of interest" description="Disordered" evidence="17">
    <location>
        <begin position="57"/>
        <end position="80"/>
    </location>
</feature>
<keyword evidence="10 16" id="KW-0547">Nucleotide-binding</keyword>
<evidence type="ECO:0000259" key="18">
    <source>
        <dbReference type="PROSITE" id="PS50011"/>
    </source>
</evidence>
<evidence type="ECO:0000256" key="6">
    <source>
        <dbReference type="ARBA" id="ARBA00022527"/>
    </source>
</evidence>
<keyword evidence="7" id="KW-0597">Phosphoprotein</keyword>
<evidence type="ECO:0000256" key="3">
    <source>
        <dbReference type="ARBA" id="ARBA00008874"/>
    </source>
</evidence>
<dbReference type="PROSITE" id="PS50011">
    <property type="entry name" value="PROTEIN_KINASE_DOM"/>
    <property type="match status" value="1"/>
</dbReference>
<evidence type="ECO:0000256" key="5">
    <source>
        <dbReference type="ARBA" id="ARBA00022490"/>
    </source>
</evidence>
<evidence type="ECO:0000256" key="15">
    <source>
        <dbReference type="ARBA" id="ARBA00048679"/>
    </source>
</evidence>
<evidence type="ECO:0000256" key="4">
    <source>
        <dbReference type="ARBA" id="ARBA00012513"/>
    </source>
</evidence>
<dbReference type="PROSITE" id="PS00107">
    <property type="entry name" value="PROTEIN_KINASE_ATP"/>
    <property type="match status" value="1"/>
</dbReference>
<dbReference type="InterPro" id="IPR000719">
    <property type="entry name" value="Prot_kinase_dom"/>
</dbReference>
<dbReference type="PANTHER" id="PTHR48012:SF27">
    <property type="entry name" value="SERINE_THREONINE-PROTEIN KINASE SID1"/>
    <property type="match status" value="1"/>
</dbReference>
<keyword evidence="12 16" id="KW-0067">ATP-binding</keyword>
<reference evidence="20" key="1">
    <citation type="journal article" date="2013" name="Genome Announc.">
        <title>Genome sequence of the basidiomycetous yeast Pseudozyma antarctica T-34, a producer of the glycolipid biosurfactants mannosylerythritol lipids.</title>
        <authorList>
            <person name="Morita T."/>
            <person name="Koike H."/>
            <person name="Koyama Y."/>
            <person name="Hagiwara H."/>
            <person name="Ito E."/>
            <person name="Fukuoka T."/>
            <person name="Imura T."/>
            <person name="Machida M."/>
            <person name="Kitamoto D."/>
        </authorList>
    </citation>
    <scope>NUCLEOTIDE SEQUENCE [LARGE SCALE GENOMIC DNA]</scope>
    <source>
        <strain evidence="20">T-34</strain>
    </source>
</reference>
<evidence type="ECO:0000256" key="9">
    <source>
        <dbReference type="ARBA" id="ARBA00022723"/>
    </source>
</evidence>
<protein>
    <recommendedName>
        <fullName evidence="4">non-specific serine/threonine protein kinase</fullName>
        <ecNumber evidence="4">2.7.11.1</ecNumber>
    </recommendedName>
</protein>
<comment type="catalytic activity">
    <reaction evidence="15">
        <text>L-seryl-[protein] + ATP = O-phospho-L-seryl-[protein] + ADP + H(+)</text>
        <dbReference type="Rhea" id="RHEA:17989"/>
        <dbReference type="Rhea" id="RHEA-COMP:9863"/>
        <dbReference type="Rhea" id="RHEA-COMP:11604"/>
        <dbReference type="ChEBI" id="CHEBI:15378"/>
        <dbReference type="ChEBI" id="CHEBI:29999"/>
        <dbReference type="ChEBI" id="CHEBI:30616"/>
        <dbReference type="ChEBI" id="CHEBI:83421"/>
        <dbReference type="ChEBI" id="CHEBI:456216"/>
        <dbReference type="EC" id="2.7.11.1"/>
    </reaction>
</comment>
<dbReference type="FunFam" id="1.10.510.10:FF:000411">
    <property type="entry name" value="Probable Ste20-like kinase Don3"/>
    <property type="match status" value="1"/>
</dbReference>
<dbReference type="SMART" id="SM00220">
    <property type="entry name" value="S_TKc"/>
    <property type="match status" value="1"/>
</dbReference>
<evidence type="ECO:0000256" key="13">
    <source>
        <dbReference type="ARBA" id="ARBA00022842"/>
    </source>
</evidence>
<evidence type="ECO:0000256" key="17">
    <source>
        <dbReference type="SAM" id="MobiDB-lite"/>
    </source>
</evidence>
<evidence type="ECO:0000256" key="11">
    <source>
        <dbReference type="ARBA" id="ARBA00022777"/>
    </source>
</evidence>
<evidence type="ECO:0000256" key="16">
    <source>
        <dbReference type="PROSITE-ProRule" id="PRU10141"/>
    </source>
</evidence>
<evidence type="ECO:0000256" key="8">
    <source>
        <dbReference type="ARBA" id="ARBA00022679"/>
    </source>
</evidence>
<name>M9M527_PSEA3</name>
<evidence type="ECO:0000256" key="2">
    <source>
        <dbReference type="ARBA" id="ARBA00004496"/>
    </source>
</evidence>
<dbReference type="CDD" id="cd06609">
    <property type="entry name" value="STKc_MST3_like"/>
    <property type="match status" value="1"/>
</dbReference>
<feature type="region of interest" description="Disordered" evidence="17">
    <location>
        <begin position="118"/>
        <end position="160"/>
    </location>
</feature>
<feature type="compositionally biased region" description="Low complexity" evidence="17">
    <location>
        <begin position="130"/>
        <end position="150"/>
    </location>
</feature>
<dbReference type="Gene3D" id="1.10.510.10">
    <property type="entry name" value="Transferase(Phosphotransferase) domain 1"/>
    <property type="match status" value="1"/>
</dbReference>
<dbReference type="EMBL" id="DF196782">
    <property type="protein sequence ID" value="GAC75585.1"/>
    <property type="molecule type" value="Genomic_DNA"/>
</dbReference>
<sequence>MKRPSYAHHPTQRPPPPRPRPRRFIRLSTRANRPQQPQPQLRKVRFISLLLAPARSLSKKAKAKPAQRGSSRTASKEAAATEAANRIIHFDPAWQLCRPHSNMPNLALPSRSPLLSSRKALRETSPSPPTRTSSASPLPSPAVAGPSSLSRSPPKPIASGKELSEQYELLEKIGAGSFGTVYKAMHKETRQIVAIKQVDLEDSDDDISEIQQEIAHLAQCDSEWVTRYYGSFVKGYKLWIIMEYLAGGSCLDLLKAGPFSEAHIAIICRELLLGLEYLHNEGKIHRDIKAANVLLSASGKVKLADFGVAAQLSNNKSRRNTFVGTPFWMAPEVIRQAGYDYKADIWSLGITAIEMAKGEPPLAEYHPMRVLFLIPKAKSPTLEGNFSSAFKDFVDLCLIKDPKHRPSTKELLSHRFIKYAKKTVLLTELIEKHHEYKARGATRGGAIVRDHLRGVDASESTIGGSTIMSEWQFDTMRSRMSVSSSTAQAHATAGENLVKDVILPVMERAKAQELEAGEVEALEMIAKGFEDLSLLNSRLAYSTIVDLLLSMNDNEQARENLSTTFRQRLTRPQMAKLQQPDEAPRSPIADLLYGRWLEGLRNRWIGY</sequence>